<protein>
    <submittedName>
        <fullName evidence="2">Uncharacterized protein</fullName>
    </submittedName>
</protein>
<feature type="compositionally biased region" description="Polar residues" evidence="1">
    <location>
        <begin position="46"/>
        <end position="65"/>
    </location>
</feature>
<evidence type="ECO:0000313" key="3">
    <source>
        <dbReference type="Proteomes" id="UP000235388"/>
    </source>
</evidence>
<evidence type="ECO:0000256" key="1">
    <source>
        <dbReference type="SAM" id="MobiDB-lite"/>
    </source>
</evidence>
<accession>A0A2N5V0C4</accession>
<proteinExistence type="predicted"/>
<organism evidence="2 3">
    <name type="scientific">Puccinia coronata f. sp. avenae</name>
    <dbReference type="NCBI Taxonomy" id="200324"/>
    <lineage>
        <taxon>Eukaryota</taxon>
        <taxon>Fungi</taxon>
        <taxon>Dikarya</taxon>
        <taxon>Basidiomycota</taxon>
        <taxon>Pucciniomycotina</taxon>
        <taxon>Pucciniomycetes</taxon>
        <taxon>Pucciniales</taxon>
        <taxon>Pucciniaceae</taxon>
        <taxon>Puccinia</taxon>
    </lineage>
</organism>
<comment type="caution">
    <text evidence="2">The sequence shown here is derived from an EMBL/GenBank/DDBJ whole genome shotgun (WGS) entry which is preliminary data.</text>
</comment>
<sequence>MDEPDVTLDIPPKTALFEWQVASPTRSTTKRKNAPASGVSGSPASQVFQPAGENTTNAPGVNTTHARGDDTTDAPGDDTTNAPGDVSTKHTESADVSVFGDPPKRPTGGLPNDTDHLSVSASQTSSIDTRGEEGALPRECHRLTFFCNSGGYLPYILLET</sequence>
<reference evidence="2 3" key="1">
    <citation type="submission" date="2017-11" db="EMBL/GenBank/DDBJ databases">
        <title>De novo assembly and phasing of dikaryotic genomes from two isolates of Puccinia coronata f. sp. avenae, the causal agent of oat crown rust.</title>
        <authorList>
            <person name="Miller M.E."/>
            <person name="Zhang Y."/>
            <person name="Omidvar V."/>
            <person name="Sperschneider J."/>
            <person name="Schwessinger B."/>
            <person name="Raley C."/>
            <person name="Palmer J.M."/>
            <person name="Garnica D."/>
            <person name="Upadhyaya N."/>
            <person name="Rathjen J."/>
            <person name="Taylor J.M."/>
            <person name="Park R.F."/>
            <person name="Dodds P.N."/>
            <person name="Hirsch C.D."/>
            <person name="Kianian S.F."/>
            <person name="Figueroa M."/>
        </authorList>
    </citation>
    <scope>NUCLEOTIDE SEQUENCE [LARGE SCALE GENOMIC DNA]</scope>
    <source>
        <strain evidence="2">12NC29</strain>
    </source>
</reference>
<name>A0A2N5V0C4_9BASI</name>
<gene>
    <name evidence="2" type="ORF">PCANC_10078</name>
</gene>
<dbReference type="AlphaFoldDB" id="A0A2N5V0C4"/>
<feature type="region of interest" description="Disordered" evidence="1">
    <location>
        <begin position="1"/>
        <end position="134"/>
    </location>
</feature>
<feature type="compositionally biased region" description="Low complexity" evidence="1">
    <location>
        <begin position="34"/>
        <end position="45"/>
    </location>
</feature>
<keyword evidence="3" id="KW-1185">Reference proteome</keyword>
<dbReference type="Proteomes" id="UP000235388">
    <property type="component" value="Unassembled WGS sequence"/>
</dbReference>
<feature type="compositionally biased region" description="Polar residues" evidence="1">
    <location>
        <begin position="117"/>
        <end position="128"/>
    </location>
</feature>
<dbReference type="EMBL" id="PGCJ01000147">
    <property type="protein sequence ID" value="PLW43449.1"/>
    <property type="molecule type" value="Genomic_DNA"/>
</dbReference>
<evidence type="ECO:0000313" key="2">
    <source>
        <dbReference type="EMBL" id="PLW43449.1"/>
    </source>
</evidence>